<reference evidence="1" key="1">
    <citation type="submission" date="2016-10" db="EMBL/GenBank/DDBJ databases">
        <authorList>
            <person name="Benchimol M."/>
            <person name="Almeida L.G."/>
            <person name="Vasconcelos A.T."/>
            <person name="Perreira-Neves A."/>
            <person name="Rosa I.A."/>
            <person name="Tasca T."/>
            <person name="Bogo M.R."/>
            <person name="de Souza W."/>
        </authorList>
    </citation>
    <scope>NUCLEOTIDE SEQUENCE [LARGE SCALE GENOMIC DNA]</scope>
    <source>
        <strain evidence="1">K</strain>
    </source>
</reference>
<proteinExistence type="predicted"/>
<dbReference type="RefSeq" id="XP_068345937.1">
    <property type="nucleotide sequence ID" value="XM_068513456.1"/>
</dbReference>
<evidence type="ECO:0000313" key="2">
    <source>
        <dbReference type="Proteomes" id="UP000179807"/>
    </source>
</evidence>
<dbReference type="GeneID" id="94848160"/>
<evidence type="ECO:0000313" key="1">
    <source>
        <dbReference type="EMBL" id="OHS92800.1"/>
    </source>
</evidence>
<dbReference type="EMBL" id="MLAK01001466">
    <property type="protein sequence ID" value="OHS92800.1"/>
    <property type="molecule type" value="Genomic_DNA"/>
</dbReference>
<comment type="caution">
    <text evidence="1">The sequence shown here is derived from an EMBL/GenBank/DDBJ whole genome shotgun (WGS) entry which is preliminary data.</text>
</comment>
<dbReference type="InterPro" id="IPR012340">
    <property type="entry name" value="NA-bd_OB-fold"/>
</dbReference>
<keyword evidence="2" id="KW-1185">Reference proteome</keyword>
<dbReference type="AlphaFoldDB" id="A0A1J4IZM8"/>
<gene>
    <name evidence="1" type="ORF">TRFO_40884</name>
</gene>
<name>A0A1J4IZM8_9EUKA</name>
<dbReference type="Proteomes" id="UP000179807">
    <property type="component" value="Unassembled WGS sequence"/>
</dbReference>
<dbReference type="VEuPathDB" id="TrichDB:TRFO_40884"/>
<organism evidence="1 2">
    <name type="scientific">Tritrichomonas foetus</name>
    <dbReference type="NCBI Taxonomy" id="1144522"/>
    <lineage>
        <taxon>Eukaryota</taxon>
        <taxon>Metamonada</taxon>
        <taxon>Parabasalia</taxon>
        <taxon>Tritrichomonadida</taxon>
        <taxon>Tritrichomonadidae</taxon>
        <taxon>Tritrichomonas</taxon>
    </lineage>
</organism>
<sequence length="270" mass="30278">MSEFEPSSFISTHLTEYINDCSFFGFNFVSKYPAELWPKFHANFYVTPLADVVHYSGQLNSVIVGCVCEVLSKSLFTISDLNLTWCKCHVTFPLEMNESVNTSGNIATNTGLFTYLNNAYSHNLNFAGSGINVSTSTYSNSSNINSLSDVLCPGALVMLNCPTIIQKPDITFHLTDKKQLIFIGRVPGFAMCERYGHHHSCSKYVDRSKNRLCHFHTIYYSLKLIGMKKIPMTHTELMVPRIYNAKKTNNSALMSSDISDISSTSNTSYE</sequence>
<accession>A0A1J4IZM8</accession>
<dbReference type="Gene3D" id="2.40.50.140">
    <property type="entry name" value="Nucleic acid-binding proteins"/>
    <property type="match status" value="1"/>
</dbReference>
<protein>
    <submittedName>
        <fullName evidence="1">Uncharacterized protein</fullName>
    </submittedName>
</protein>